<organism evidence="1 2">
    <name type="scientific">Agathobacter ruminis</name>
    <dbReference type="NCBI Taxonomy" id="1712665"/>
    <lineage>
        <taxon>Bacteria</taxon>
        <taxon>Bacillati</taxon>
        <taxon>Bacillota</taxon>
        <taxon>Clostridia</taxon>
        <taxon>Lachnospirales</taxon>
        <taxon>Lachnospiraceae</taxon>
        <taxon>Agathobacter</taxon>
    </lineage>
</organism>
<dbReference type="EMBL" id="PDYG01000022">
    <property type="protein sequence ID" value="PHU37936.1"/>
    <property type="molecule type" value="Genomic_DNA"/>
</dbReference>
<proteinExistence type="predicted"/>
<name>A0A2G3E3S8_9FIRM</name>
<comment type="caution">
    <text evidence="1">The sequence shown here is derived from an EMBL/GenBank/DDBJ whole genome shotgun (WGS) entry which is preliminary data.</text>
</comment>
<reference evidence="1 2" key="1">
    <citation type="submission" date="2017-10" db="EMBL/GenBank/DDBJ databases">
        <title>Resolving the taxonomy of Roseburia spp., Eubacterium rectale and Agathobacter spp. through phylogenomic analysis.</title>
        <authorList>
            <person name="Sheridan P.O."/>
            <person name="Walker A.W."/>
            <person name="Duncan S.H."/>
            <person name="Scott K.P."/>
            <person name="Toole P.W.O."/>
            <person name="Luis P."/>
            <person name="Flint H.J."/>
        </authorList>
    </citation>
    <scope>NUCLEOTIDE SEQUENCE [LARGE SCALE GENOMIC DNA]</scope>
    <source>
        <strain evidence="1 2">JK623</strain>
    </source>
</reference>
<accession>A0A2G3E3S8</accession>
<protein>
    <submittedName>
        <fullName evidence="1">Uncharacterized protein</fullName>
    </submittedName>
</protein>
<reference evidence="1 2" key="2">
    <citation type="submission" date="2017-10" db="EMBL/GenBank/DDBJ databases">
        <authorList>
            <person name="Banno H."/>
            <person name="Chua N.-H."/>
        </authorList>
    </citation>
    <scope>NUCLEOTIDE SEQUENCE [LARGE SCALE GENOMIC DNA]</scope>
    <source>
        <strain evidence="1 2">JK623</strain>
    </source>
</reference>
<keyword evidence="2" id="KW-1185">Reference proteome</keyword>
<gene>
    <name evidence="1" type="ORF">CSX02_05325</name>
</gene>
<dbReference type="Proteomes" id="UP000224563">
    <property type="component" value="Unassembled WGS sequence"/>
</dbReference>
<sequence>MLLSDKASIEAIPNFEELLVDENSDVESNARFDMDAKTQAKLDAVFATFSNLELFILMKEFGFFGKEMGSMTVREMSYQDYFVDMVRKEKLGSKNIEFGNVKVTVRQAFFVDVVRYALFYVMS</sequence>
<dbReference type="AlphaFoldDB" id="A0A2G3E3S8"/>
<evidence type="ECO:0000313" key="1">
    <source>
        <dbReference type="EMBL" id="PHU37936.1"/>
    </source>
</evidence>
<evidence type="ECO:0000313" key="2">
    <source>
        <dbReference type="Proteomes" id="UP000224563"/>
    </source>
</evidence>